<name>A0A5J5HT82_9BACI</name>
<comment type="caution">
    <text evidence="1">The sequence shown here is derived from an EMBL/GenBank/DDBJ whole genome shotgun (WGS) entry which is preliminary data.</text>
</comment>
<proteinExistence type="predicted"/>
<protein>
    <submittedName>
        <fullName evidence="1">Uncharacterized protein</fullName>
    </submittedName>
</protein>
<gene>
    <name evidence="1" type="ORF">F4V44_12815</name>
</gene>
<dbReference type="EMBL" id="VYKL01000019">
    <property type="protein sequence ID" value="KAA9023546.1"/>
    <property type="molecule type" value="Genomic_DNA"/>
</dbReference>
<evidence type="ECO:0000313" key="1">
    <source>
        <dbReference type="EMBL" id="KAA9023546.1"/>
    </source>
</evidence>
<dbReference type="OrthoDB" id="9815272at2"/>
<keyword evidence="2" id="KW-1185">Reference proteome</keyword>
<evidence type="ECO:0000313" key="2">
    <source>
        <dbReference type="Proteomes" id="UP000326671"/>
    </source>
</evidence>
<dbReference type="RefSeq" id="WP_150440423.1">
    <property type="nucleotide sequence ID" value="NZ_VYKL01000019.1"/>
</dbReference>
<dbReference type="AlphaFoldDB" id="A0A5J5HT82"/>
<organism evidence="1 2">
    <name type="scientific">Niallia endozanthoxylica</name>
    <dbReference type="NCBI Taxonomy" id="2036016"/>
    <lineage>
        <taxon>Bacteria</taxon>
        <taxon>Bacillati</taxon>
        <taxon>Bacillota</taxon>
        <taxon>Bacilli</taxon>
        <taxon>Bacillales</taxon>
        <taxon>Bacillaceae</taxon>
        <taxon>Niallia</taxon>
    </lineage>
</organism>
<sequence length="442" mass="52382">MESIKLLEQIDDCIERTASITKTNGEYILALSAGQIIELISIFMLTKEEHLQDPLSLNRISPKKILDECFNKGYLRTDIYMMMNTIRIYRNYAAHKIDGKDDYYHVCMPMLINILQWFYRDYLGDTAQFVNVKERFYKETNTYLVKESVAQYEVENVYTKLEQVMNVCNSMFKKLTDLGIKVENIDSKVTNILSLVQEINNKIHSIKISALDTEEKMLLINDKLDGLLSENIEIDTYISIVKRWLSFDWDQLDSYSKSYLPTAEFLFGELSKLPDVDLSPFILQYCRTLENEMLKKVFRAYVFNIKKRKIIINREFNWDLFSKNEKGYNQDTQKFAKMLRKYINNTNSDEWFFEFGTMLFIMNLLNKNIAKESPLLIDFKSFIQNYFEENITDLNFLNALEEIKDKYRNRSAHSDIIKIEEAKLGRDEIREAINTFLELYKQ</sequence>
<accession>A0A5J5HT82</accession>
<dbReference type="Proteomes" id="UP000326671">
    <property type="component" value="Unassembled WGS sequence"/>
</dbReference>
<reference evidence="1 2" key="1">
    <citation type="submission" date="2019-09" db="EMBL/GenBank/DDBJ databases">
        <title>Whole genome sequences of isolates from the Mars Exploration Rovers.</title>
        <authorList>
            <person name="Seuylemezian A."/>
            <person name="Vaishampayan P."/>
        </authorList>
    </citation>
    <scope>NUCLEOTIDE SEQUENCE [LARGE SCALE GENOMIC DNA]</scope>
    <source>
        <strain evidence="1 2">MER_TA_151</strain>
    </source>
</reference>